<dbReference type="EMBL" id="AP025292">
    <property type="protein sequence ID" value="BDC99312.1"/>
    <property type="molecule type" value="Genomic_DNA"/>
</dbReference>
<reference evidence="1 2" key="1">
    <citation type="submission" date="2021-12" db="EMBL/GenBank/DDBJ databases">
        <title>Genome sequencing of bacteria with rrn-lacking chromosome and rrn-plasmid.</title>
        <authorList>
            <person name="Anda M."/>
            <person name="Iwasaki W."/>
        </authorList>
    </citation>
    <scope>NUCLEOTIDE SEQUENCE [LARGE SCALE GENOMIC DNA]</scope>
    <source>
        <strain evidence="1 2">NBRC 101262</strain>
    </source>
</reference>
<sequence length="94" mass="10755">MMNKETALVWKLVCHDDQSIKTWQSKAAAVNNDQDALSAQIREWISKMAHRVTTEADDIEPQLVLDSAMMVDWDLISRSIIYSLQPPTPKEEIN</sequence>
<protein>
    <submittedName>
        <fullName evidence="1">Uncharacterized protein</fullName>
    </submittedName>
</protein>
<accession>A0ABN6L7Y6</accession>
<keyword evidence="2" id="KW-1185">Reference proteome</keyword>
<dbReference type="RefSeq" id="WP_332919161.1">
    <property type="nucleotide sequence ID" value="NZ_AP025292.1"/>
</dbReference>
<organism evidence="1 2">
    <name type="scientific">Persicobacter psychrovividus</name>
    <dbReference type="NCBI Taxonomy" id="387638"/>
    <lineage>
        <taxon>Bacteria</taxon>
        <taxon>Pseudomonadati</taxon>
        <taxon>Bacteroidota</taxon>
        <taxon>Cytophagia</taxon>
        <taxon>Cytophagales</taxon>
        <taxon>Persicobacteraceae</taxon>
        <taxon>Persicobacter</taxon>
    </lineage>
</organism>
<evidence type="ECO:0000313" key="2">
    <source>
        <dbReference type="Proteomes" id="UP001354989"/>
    </source>
</evidence>
<name>A0ABN6L7Y6_9BACT</name>
<dbReference type="Proteomes" id="UP001354989">
    <property type="component" value="Chromosome"/>
</dbReference>
<evidence type="ECO:0000313" key="1">
    <source>
        <dbReference type="EMBL" id="BDC99312.1"/>
    </source>
</evidence>
<proteinExistence type="predicted"/>
<gene>
    <name evidence="1" type="ORF">PEPS_15930</name>
</gene>